<dbReference type="FunFam" id="3.30.200.20:FF:000039">
    <property type="entry name" value="receptor-like protein kinase FERONIA"/>
    <property type="match status" value="1"/>
</dbReference>
<dbReference type="InterPro" id="IPR002182">
    <property type="entry name" value="NB-ARC"/>
</dbReference>
<dbReference type="SUPFAM" id="SSF52540">
    <property type="entry name" value="P-loop containing nucleoside triphosphate hydrolases"/>
    <property type="match status" value="1"/>
</dbReference>
<dbReference type="PROSITE" id="PS00107">
    <property type="entry name" value="PROTEIN_KINASE_ATP"/>
    <property type="match status" value="1"/>
</dbReference>
<evidence type="ECO:0000256" key="12">
    <source>
        <dbReference type="PROSITE-ProRule" id="PRU10141"/>
    </source>
</evidence>
<dbReference type="SUPFAM" id="SSF56112">
    <property type="entry name" value="Protein kinase-like (PK-like)"/>
    <property type="match status" value="1"/>
</dbReference>
<evidence type="ECO:0000256" key="8">
    <source>
        <dbReference type="ARBA" id="ARBA00022777"/>
    </source>
</evidence>
<dbReference type="Pfam" id="PF00931">
    <property type="entry name" value="NB-ARC"/>
    <property type="match status" value="1"/>
</dbReference>
<keyword evidence="2" id="KW-0723">Serine/threonine-protein kinase</keyword>
<dbReference type="SUPFAM" id="SSF46785">
    <property type="entry name" value="Winged helix' DNA-binding domain"/>
    <property type="match status" value="1"/>
</dbReference>
<dbReference type="InterPro" id="IPR027417">
    <property type="entry name" value="P-loop_NTPase"/>
</dbReference>
<keyword evidence="8" id="KW-0418">Kinase</keyword>
<keyword evidence="11" id="KW-0472">Membrane</keyword>
<dbReference type="AlphaFoldDB" id="A0A251U1W4"/>
<reference evidence="15" key="1">
    <citation type="journal article" date="2017" name="Nature">
        <title>The sunflower genome provides insights into oil metabolism, flowering and Asterid evolution.</title>
        <authorList>
            <person name="Badouin H."/>
            <person name="Gouzy J."/>
            <person name="Grassa C.J."/>
            <person name="Murat F."/>
            <person name="Staton S.E."/>
            <person name="Cottret L."/>
            <person name="Lelandais-Briere C."/>
            <person name="Owens G.L."/>
            <person name="Carrere S."/>
            <person name="Mayjonade B."/>
            <person name="Legrand L."/>
            <person name="Gill N."/>
            <person name="Kane N.C."/>
            <person name="Bowers J.E."/>
            <person name="Hubner S."/>
            <person name="Bellec A."/>
            <person name="Berard A."/>
            <person name="Berges H."/>
            <person name="Blanchet N."/>
            <person name="Boniface M.C."/>
            <person name="Brunel D."/>
            <person name="Catrice O."/>
            <person name="Chaidir N."/>
            <person name="Claudel C."/>
            <person name="Donnadieu C."/>
            <person name="Faraut T."/>
            <person name="Fievet G."/>
            <person name="Helmstetter N."/>
            <person name="King M."/>
            <person name="Knapp S.J."/>
            <person name="Lai Z."/>
            <person name="Le Paslier M.C."/>
            <person name="Lippi Y."/>
            <person name="Lorenzon L."/>
            <person name="Mandel J.R."/>
            <person name="Marage G."/>
            <person name="Marchand G."/>
            <person name="Marquand E."/>
            <person name="Bret-Mestries E."/>
            <person name="Morien E."/>
            <person name="Nambeesan S."/>
            <person name="Nguyen T."/>
            <person name="Pegot-Espagnet P."/>
            <person name="Pouilly N."/>
            <person name="Raftis F."/>
            <person name="Sallet E."/>
            <person name="Schiex T."/>
            <person name="Thomas J."/>
            <person name="Vandecasteele C."/>
            <person name="Vares D."/>
            <person name="Vear F."/>
            <person name="Vautrin S."/>
            <person name="Crespi M."/>
            <person name="Mangin B."/>
            <person name="Burke J.M."/>
            <person name="Salse J."/>
            <person name="Munos S."/>
            <person name="Vincourt P."/>
            <person name="Rieseberg L.H."/>
            <person name="Langlade N.B."/>
        </authorList>
    </citation>
    <scope>NUCLEOTIDE SEQUENCE [LARGE SCALE GENOMIC DNA]</scope>
    <source>
        <strain evidence="15">cv. SF193</strain>
    </source>
</reference>
<evidence type="ECO:0000256" key="5">
    <source>
        <dbReference type="ARBA" id="ARBA00022692"/>
    </source>
</evidence>
<feature type="binding site" evidence="12">
    <location>
        <position position="52"/>
    </location>
    <ligand>
        <name>ATP</name>
        <dbReference type="ChEBI" id="CHEBI:30616"/>
    </ligand>
</feature>
<evidence type="ECO:0000256" key="11">
    <source>
        <dbReference type="ARBA" id="ARBA00023136"/>
    </source>
</evidence>
<dbReference type="PRINTS" id="PR00364">
    <property type="entry name" value="DISEASERSIST"/>
</dbReference>
<keyword evidence="10" id="KW-1133">Transmembrane helix</keyword>
<keyword evidence="7 12" id="KW-0547">Nucleotide-binding</keyword>
<dbReference type="Pfam" id="PF23282">
    <property type="entry name" value="WHD_ROQ1"/>
    <property type="match status" value="1"/>
</dbReference>
<dbReference type="InterPro" id="IPR032675">
    <property type="entry name" value="LRR_dom_sf"/>
</dbReference>
<evidence type="ECO:0000256" key="1">
    <source>
        <dbReference type="ARBA" id="ARBA00004370"/>
    </source>
</evidence>
<accession>A0A251U1W4</accession>
<sequence>MSSIEELKHLQISLQDISDATNDFSDENCIGLGGFGQVYKGISEKYGTIAVKRLSRDLGEHSQGDREFKTEIALLSNYKHENIVSLLGYCDEDGEKILVYKYESQGSLDKHLKSADLTWTQRLNICLDAARGLKYLHHDVGAEHRTLHRDVKSANILLDENWNAKISDFGLSKKGPNVPDSFVSSNPCGTKGYICPEYETTGYLTPKSDVFSFGVVLFEVLCGRPAYAPVDDQPFYIWVQKSYKRKTLNSIIHSGLHEQINPASLHAFSTIAYQCLKNGEERPTMKEVVEQLQKALGDQMAPSEPRSDDFDALHQRQSRNRFDSTFSMHVVGIREYPLEDLRENPWTFTNMVMSSFNFALARKAIKFDVDAFNPSSTLKLRGNRGVTGWYQRQSTRVYITLMLMRRSQWAITHSDQRTIFRATTRWTSKRIRTLRYHHQVRLTIRLRYRMGRHTRDHHLMVHESNGIEEIVDDVSDNLLSLSSNVDEDLIGIKIPLKELRSHLEVGKGGVRMIGIWGMGGAGKTTLASSIYDQISGMFDGCCFVDNIREKSSKYGFEILQEKLLSDILKQKDMKVERVAKGKQMIKSNLCNRNVLIVLDDVDHPDQLKMLAGSHDWFGEGSRIIVTTRDEHVLNAHKVNVIYKIRLLHDDEALELFCKHAPQQDYIPKEEYEMLSKEVVSYAGGLPLALKVLGSFLCDKDINQWRSALARLKDIPEEDILGKLKISYDGLKPMEKELFLDIACFHRGGTMEEAMVSLDACGFHPIIGIKVLMQKSLVTLSRNGPLRLRIPAMFDMHDLVQEMGHYIAQGEHRDNPEKHSRIWREKDILSICSMYPTMNSDKIEALDLYTKMGYPPHLPQVVATMKNLRSIYWRSYPPQLLQANFQPAMLCCLILQYSSQEQLWKGRKHLPNLKVLDLTSSSFLIKTPDLGGLPRLERMILRHCSCLKEIHPSTGYHESLVFLDLHKCSNLEMFPQITHMPKLMTLILSGCSRLLKFPDIQNNLDSLVDISLRDSRMIEVLPSSIVQYCTNLISLDLSNCVNLKSIEFDFCDFKKMEKLHLSNLRLQKMDQLFVNSNFLPPFLTSLSLRSVPILYWPDIPSDIICELSNLQVLDLSKNRFSRIPLNLMQLPRLKFLDISLCKNLVELPDLPPSIAVLDANRCDSLVIKDFPTTYKWLWKVTLGYQVRGGENVLQSVFQENTIEDHFMSFHRDSIDISRALGFDISTRSFAYETFTLQLPRNWFSDYSGFLILFSLMEIPDVIITIKQEMQIINLVR</sequence>
<evidence type="ECO:0000256" key="3">
    <source>
        <dbReference type="ARBA" id="ARBA00022614"/>
    </source>
</evidence>
<dbReference type="InParanoid" id="A0A251U1W4"/>
<evidence type="ECO:0000256" key="7">
    <source>
        <dbReference type="ARBA" id="ARBA00022741"/>
    </source>
</evidence>
<feature type="domain" description="Protein kinase" evidence="13">
    <location>
        <begin position="24"/>
        <end position="296"/>
    </location>
</feature>
<dbReference type="PANTHER" id="PTHR11017:SF340">
    <property type="entry name" value="NB-ARC-RELATED"/>
    <property type="match status" value="1"/>
</dbReference>
<keyword evidence="15" id="KW-1185">Reference proteome</keyword>
<dbReference type="Gene3D" id="1.10.510.10">
    <property type="entry name" value="Transferase(Phosphotransferase) domain 1"/>
    <property type="match status" value="1"/>
</dbReference>
<name>A0A251U1W4_HELAN</name>
<dbReference type="Gene3D" id="3.80.10.10">
    <property type="entry name" value="Ribonuclease Inhibitor"/>
    <property type="match status" value="2"/>
</dbReference>
<dbReference type="GO" id="GO:0043531">
    <property type="term" value="F:ADP binding"/>
    <property type="evidence" value="ECO:0007669"/>
    <property type="project" value="InterPro"/>
</dbReference>
<comment type="subcellular location">
    <subcellularLocation>
        <location evidence="1">Membrane</location>
    </subcellularLocation>
</comment>
<dbReference type="Proteomes" id="UP000215914">
    <property type="component" value="Chromosome 8"/>
</dbReference>
<dbReference type="SUPFAM" id="SSF52058">
    <property type="entry name" value="L domain-like"/>
    <property type="match status" value="1"/>
</dbReference>
<dbReference type="GO" id="GO:0005524">
    <property type="term" value="F:ATP binding"/>
    <property type="evidence" value="ECO:0007669"/>
    <property type="project" value="UniProtKB-UniRule"/>
</dbReference>
<evidence type="ECO:0000259" key="13">
    <source>
        <dbReference type="PROSITE" id="PS50011"/>
    </source>
</evidence>
<dbReference type="Pfam" id="PF00069">
    <property type="entry name" value="Pkinase"/>
    <property type="match status" value="1"/>
</dbReference>
<evidence type="ECO:0000256" key="4">
    <source>
        <dbReference type="ARBA" id="ARBA00022679"/>
    </source>
</evidence>
<proteinExistence type="predicted"/>
<dbReference type="InterPro" id="IPR042197">
    <property type="entry name" value="Apaf_helical"/>
</dbReference>
<dbReference type="GO" id="GO:0006952">
    <property type="term" value="P:defense response"/>
    <property type="evidence" value="ECO:0007669"/>
    <property type="project" value="InterPro"/>
</dbReference>
<evidence type="ECO:0000256" key="6">
    <source>
        <dbReference type="ARBA" id="ARBA00022737"/>
    </source>
</evidence>
<dbReference type="InterPro" id="IPR017441">
    <property type="entry name" value="Protein_kinase_ATP_BS"/>
</dbReference>
<keyword evidence="6" id="KW-0677">Repeat</keyword>
<dbReference type="InterPro" id="IPR044974">
    <property type="entry name" value="Disease_R_plants"/>
</dbReference>
<dbReference type="PANTHER" id="PTHR11017">
    <property type="entry name" value="LEUCINE-RICH REPEAT-CONTAINING PROTEIN"/>
    <property type="match status" value="1"/>
</dbReference>
<gene>
    <name evidence="14" type="ORF">HannXRQ_Chr08g0211071</name>
</gene>
<dbReference type="InterPro" id="IPR011009">
    <property type="entry name" value="Kinase-like_dom_sf"/>
</dbReference>
<evidence type="ECO:0000256" key="10">
    <source>
        <dbReference type="ARBA" id="ARBA00022989"/>
    </source>
</evidence>
<dbReference type="GO" id="GO:0016020">
    <property type="term" value="C:membrane"/>
    <property type="evidence" value="ECO:0007669"/>
    <property type="project" value="UniProtKB-SubCell"/>
</dbReference>
<dbReference type="InterPro" id="IPR058192">
    <property type="entry name" value="WHD_ROQ1-like"/>
</dbReference>
<organism evidence="14 15">
    <name type="scientific">Helianthus annuus</name>
    <name type="common">Common sunflower</name>
    <dbReference type="NCBI Taxonomy" id="4232"/>
    <lineage>
        <taxon>Eukaryota</taxon>
        <taxon>Viridiplantae</taxon>
        <taxon>Streptophyta</taxon>
        <taxon>Embryophyta</taxon>
        <taxon>Tracheophyta</taxon>
        <taxon>Spermatophyta</taxon>
        <taxon>Magnoliopsida</taxon>
        <taxon>eudicotyledons</taxon>
        <taxon>Gunneridae</taxon>
        <taxon>Pentapetalae</taxon>
        <taxon>asterids</taxon>
        <taxon>campanulids</taxon>
        <taxon>Asterales</taxon>
        <taxon>Asteraceae</taxon>
        <taxon>Asteroideae</taxon>
        <taxon>Heliantheae alliance</taxon>
        <taxon>Heliantheae</taxon>
        <taxon>Helianthus</taxon>
    </lineage>
</organism>
<evidence type="ECO:0000256" key="2">
    <source>
        <dbReference type="ARBA" id="ARBA00022527"/>
    </source>
</evidence>
<dbReference type="Gene3D" id="3.30.200.20">
    <property type="entry name" value="Phosphorylase Kinase, domain 1"/>
    <property type="match status" value="1"/>
</dbReference>
<keyword evidence="5" id="KW-0812">Transmembrane</keyword>
<dbReference type="FunCoup" id="A0A251U1W4">
    <property type="interactions" value="245"/>
</dbReference>
<dbReference type="PROSITE" id="PS50011">
    <property type="entry name" value="PROTEIN_KINASE_DOM"/>
    <property type="match status" value="1"/>
</dbReference>
<keyword evidence="9 12" id="KW-0067">ATP-binding</keyword>
<dbReference type="Gene3D" id="3.40.50.300">
    <property type="entry name" value="P-loop containing nucleotide triphosphate hydrolases"/>
    <property type="match status" value="1"/>
</dbReference>
<dbReference type="InterPro" id="IPR001611">
    <property type="entry name" value="Leu-rich_rpt"/>
</dbReference>
<dbReference type="PROSITE" id="PS51450">
    <property type="entry name" value="LRR"/>
    <property type="match status" value="1"/>
</dbReference>
<dbReference type="EMBL" id="CM007897">
    <property type="protein sequence ID" value="OTG17358.1"/>
    <property type="molecule type" value="Genomic_DNA"/>
</dbReference>
<keyword evidence="4" id="KW-0808">Transferase</keyword>
<dbReference type="SMART" id="SM00220">
    <property type="entry name" value="S_TKc"/>
    <property type="match status" value="1"/>
</dbReference>
<dbReference type="InterPro" id="IPR036390">
    <property type="entry name" value="WH_DNA-bd_sf"/>
</dbReference>
<evidence type="ECO:0000256" key="9">
    <source>
        <dbReference type="ARBA" id="ARBA00022840"/>
    </source>
</evidence>
<evidence type="ECO:0000313" key="15">
    <source>
        <dbReference type="Proteomes" id="UP000215914"/>
    </source>
</evidence>
<evidence type="ECO:0000313" key="14">
    <source>
        <dbReference type="EMBL" id="OTG17358.1"/>
    </source>
</evidence>
<protein>
    <submittedName>
        <fullName evidence="14">Putative NB-ARC</fullName>
    </submittedName>
</protein>
<dbReference type="InterPro" id="IPR000719">
    <property type="entry name" value="Prot_kinase_dom"/>
</dbReference>
<dbReference type="Gene3D" id="1.10.8.430">
    <property type="entry name" value="Helical domain of apoptotic protease-activating factors"/>
    <property type="match status" value="1"/>
</dbReference>
<keyword evidence="3" id="KW-0433">Leucine-rich repeat</keyword>
<dbReference type="GO" id="GO:0004674">
    <property type="term" value="F:protein serine/threonine kinase activity"/>
    <property type="evidence" value="ECO:0007669"/>
    <property type="project" value="UniProtKB-KW"/>
</dbReference>